<dbReference type="EMBL" id="CP064942">
    <property type="protein sequence ID" value="QPH52987.1"/>
    <property type="molecule type" value="Genomic_DNA"/>
</dbReference>
<gene>
    <name evidence="7" type="ORF">I0K15_14390</name>
</gene>
<dbReference type="InterPro" id="IPR001123">
    <property type="entry name" value="LeuE-type"/>
</dbReference>
<dbReference type="PANTHER" id="PTHR30086:SF19">
    <property type="entry name" value="THREONINE EFFLUX PROTEIN"/>
    <property type="match status" value="1"/>
</dbReference>
<organism evidence="7 8">
    <name type="scientific">Pontivivens ytuae</name>
    <dbReference type="NCBI Taxonomy" id="2789856"/>
    <lineage>
        <taxon>Bacteria</taxon>
        <taxon>Pseudomonadati</taxon>
        <taxon>Pseudomonadota</taxon>
        <taxon>Alphaproteobacteria</taxon>
        <taxon>Rhodobacterales</taxon>
        <taxon>Paracoccaceae</taxon>
        <taxon>Pontivivens</taxon>
    </lineage>
</organism>
<keyword evidence="3 6" id="KW-0812">Transmembrane</keyword>
<dbReference type="RefSeq" id="WP_196102198.1">
    <property type="nucleotide sequence ID" value="NZ_CP064942.1"/>
</dbReference>
<keyword evidence="8" id="KW-1185">Reference proteome</keyword>
<comment type="subcellular location">
    <subcellularLocation>
        <location evidence="1">Cell membrane</location>
        <topology evidence="1">Multi-pass membrane protein</topology>
    </subcellularLocation>
</comment>
<dbReference type="Pfam" id="PF01810">
    <property type="entry name" value="LysE"/>
    <property type="match status" value="1"/>
</dbReference>
<evidence type="ECO:0000256" key="5">
    <source>
        <dbReference type="ARBA" id="ARBA00023136"/>
    </source>
</evidence>
<sequence>MWAAAALLWIVAVVTPGPNFFVIARLAAANGRLAALGAVAGVAVGTAVWGLAGLFGIRALFALAPGAFVMLKLVGGAYILWLGVKALRGALVGGAEPEVAPGHGFRLGLMTNLANPKSAAFVAALFAATLPPDLSLAAGLTAVAMIVAISAGWYALVALALSRPVVRRGYLSLRRGVDAAAGTIFAAFGLSMIRDAVRP</sequence>
<keyword evidence="5 6" id="KW-0472">Membrane</keyword>
<dbReference type="PANTHER" id="PTHR30086">
    <property type="entry name" value="ARGININE EXPORTER PROTEIN ARGO"/>
    <property type="match status" value="1"/>
</dbReference>
<accession>A0A7S9QC39</accession>
<feature type="transmembrane region" description="Helical" evidence="6">
    <location>
        <begin position="32"/>
        <end position="52"/>
    </location>
</feature>
<evidence type="ECO:0000256" key="6">
    <source>
        <dbReference type="SAM" id="Phobius"/>
    </source>
</evidence>
<dbReference type="GO" id="GO:0005886">
    <property type="term" value="C:plasma membrane"/>
    <property type="evidence" value="ECO:0007669"/>
    <property type="project" value="UniProtKB-SubCell"/>
</dbReference>
<name>A0A7S9QC39_9RHOB</name>
<evidence type="ECO:0000256" key="1">
    <source>
        <dbReference type="ARBA" id="ARBA00004651"/>
    </source>
</evidence>
<keyword evidence="2" id="KW-1003">Cell membrane</keyword>
<evidence type="ECO:0000313" key="7">
    <source>
        <dbReference type="EMBL" id="QPH52987.1"/>
    </source>
</evidence>
<feature type="transmembrane region" description="Helical" evidence="6">
    <location>
        <begin position="173"/>
        <end position="193"/>
    </location>
</feature>
<evidence type="ECO:0000313" key="8">
    <source>
        <dbReference type="Proteomes" id="UP000594800"/>
    </source>
</evidence>
<feature type="transmembrane region" description="Helical" evidence="6">
    <location>
        <begin position="59"/>
        <end position="81"/>
    </location>
</feature>
<dbReference type="Proteomes" id="UP000594800">
    <property type="component" value="Chromosome"/>
</dbReference>
<evidence type="ECO:0000256" key="3">
    <source>
        <dbReference type="ARBA" id="ARBA00022692"/>
    </source>
</evidence>
<dbReference type="KEGG" id="poz:I0K15_14390"/>
<evidence type="ECO:0000256" key="2">
    <source>
        <dbReference type="ARBA" id="ARBA00022475"/>
    </source>
</evidence>
<dbReference type="GO" id="GO:0015171">
    <property type="term" value="F:amino acid transmembrane transporter activity"/>
    <property type="evidence" value="ECO:0007669"/>
    <property type="project" value="TreeGrafter"/>
</dbReference>
<dbReference type="AlphaFoldDB" id="A0A7S9QC39"/>
<feature type="transmembrane region" description="Helical" evidence="6">
    <location>
        <begin position="136"/>
        <end position="161"/>
    </location>
</feature>
<proteinExistence type="predicted"/>
<reference evidence="7 8" key="1">
    <citation type="submission" date="2020-11" db="EMBL/GenBank/DDBJ databases">
        <title>Description of Pontivivens ytuae sp. nov. isolated from deep sea sediment of Mariana Trench.</title>
        <authorList>
            <person name="Wang Z."/>
            <person name="Sun Q.-L."/>
            <person name="Xu X.-D."/>
            <person name="Tang Y.-Z."/>
            <person name="Zhang J."/>
        </authorList>
    </citation>
    <scope>NUCLEOTIDE SEQUENCE [LARGE SCALE GENOMIC DNA]</scope>
    <source>
        <strain evidence="7 8">MT2928</strain>
    </source>
</reference>
<evidence type="ECO:0000256" key="4">
    <source>
        <dbReference type="ARBA" id="ARBA00022989"/>
    </source>
</evidence>
<protein>
    <submittedName>
        <fullName evidence="7">LysE family transporter</fullName>
    </submittedName>
</protein>
<keyword evidence="4 6" id="KW-1133">Transmembrane helix</keyword>